<protein>
    <submittedName>
        <fullName evidence="2">Uncharacterized protein</fullName>
    </submittedName>
</protein>
<dbReference type="PATRIC" id="fig|1265822.4.peg.2302"/>
<dbReference type="AlphaFoldDB" id="W7DRZ5"/>
<feature type="coiled-coil region" evidence="1">
    <location>
        <begin position="77"/>
        <end position="104"/>
    </location>
</feature>
<evidence type="ECO:0000256" key="1">
    <source>
        <dbReference type="SAM" id="Coils"/>
    </source>
</evidence>
<gene>
    <name evidence="2" type="ORF">MCOL2_11352</name>
</gene>
<reference evidence="2 3" key="1">
    <citation type="submission" date="2012-12" db="EMBL/GenBank/DDBJ databases">
        <title>Novel taxa of Listeriaceae from agricultural environments in the United States.</title>
        <authorList>
            <person name="den Bakker H.C."/>
            <person name="Allred A."/>
            <person name="Warchocki S."/>
            <person name="Wright E.M."/>
            <person name="Burrell A."/>
            <person name="Nightingale K.K."/>
            <person name="Kephart D."/>
            <person name="Wiedmann M."/>
        </authorList>
    </citation>
    <scope>NUCLEOTIDE SEQUENCE [LARGE SCALE GENOMIC DNA]</scope>
    <source>
        <strain evidence="2 3">FSL S10-1203</strain>
    </source>
</reference>
<dbReference type="Pfam" id="PF13125">
    <property type="entry name" value="DUF3958"/>
    <property type="match status" value="1"/>
</dbReference>
<dbReference type="RefSeq" id="WP_036063786.1">
    <property type="nucleotide sequence ID" value="NZ_AODM01000039.1"/>
</dbReference>
<name>W7DRZ5_9LIST</name>
<feature type="coiled-coil region" evidence="1">
    <location>
        <begin position="4"/>
        <end position="34"/>
    </location>
</feature>
<evidence type="ECO:0000313" key="3">
    <source>
        <dbReference type="Proteomes" id="UP000019241"/>
    </source>
</evidence>
<comment type="caution">
    <text evidence="2">The sequence shown here is derived from an EMBL/GenBank/DDBJ whole genome shotgun (WGS) entry which is preliminary data.</text>
</comment>
<evidence type="ECO:0000313" key="2">
    <source>
        <dbReference type="EMBL" id="EUJ53182.1"/>
    </source>
</evidence>
<accession>W7DRZ5</accession>
<sequence>MIAVEELTQQLFRMEEAKYKVEQEQHQLNQMEELFIEHTYQKDRLFHEIQETWKFGEMANQSNECVLQLKQQQQLIMSDIAQAREETQSTYQKVEEQIDSIQRQRKKAWEDEMTP</sequence>
<proteinExistence type="predicted"/>
<dbReference type="Proteomes" id="UP000019241">
    <property type="component" value="Unassembled WGS sequence"/>
</dbReference>
<keyword evidence="1" id="KW-0175">Coiled coil</keyword>
<dbReference type="InterPro" id="IPR025014">
    <property type="entry name" value="DUF3958"/>
</dbReference>
<organism evidence="2 3">
    <name type="scientific">Listeria fleischmannii FSL S10-1203</name>
    <dbReference type="NCBI Taxonomy" id="1265822"/>
    <lineage>
        <taxon>Bacteria</taxon>
        <taxon>Bacillati</taxon>
        <taxon>Bacillota</taxon>
        <taxon>Bacilli</taxon>
        <taxon>Bacillales</taxon>
        <taxon>Listeriaceae</taxon>
        <taxon>Listeria</taxon>
    </lineage>
</organism>
<dbReference type="EMBL" id="AODM01000039">
    <property type="protein sequence ID" value="EUJ53182.1"/>
    <property type="molecule type" value="Genomic_DNA"/>
</dbReference>